<dbReference type="Proteomes" id="UP000799764">
    <property type="component" value="Unassembled WGS sequence"/>
</dbReference>
<sequence>MSDDPGQKCKSFAIDHSKADLMGKYIFVTGASSIGKAAVISFAKAGASRGCGDRIGVAFAPDVS</sequence>
<dbReference type="Gene3D" id="3.40.50.720">
    <property type="entry name" value="NAD(P)-binding Rossmann-like Domain"/>
    <property type="match status" value="1"/>
</dbReference>
<organism evidence="1 2">
    <name type="scientific">Karstenula rhodostoma CBS 690.94</name>
    <dbReference type="NCBI Taxonomy" id="1392251"/>
    <lineage>
        <taxon>Eukaryota</taxon>
        <taxon>Fungi</taxon>
        <taxon>Dikarya</taxon>
        <taxon>Ascomycota</taxon>
        <taxon>Pezizomycotina</taxon>
        <taxon>Dothideomycetes</taxon>
        <taxon>Pleosporomycetidae</taxon>
        <taxon>Pleosporales</taxon>
        <taxon>Massarineae</taxon>
        <taxon>Didymosphaeriaceae</taxon>
        <taxon>Karstenula</taxon>
    </lineage>
</organism>
<evidence type="ECO:0000313" key="1">
    <source>
        <dbReference type="EMBL" id="KAF2442778.1"/>
    </source>
</evidence>
<evidence type="ECO:0000313" key="2">
    <source>
        <dbReference type="Proteomes" id="UP000799764"/>
    </source>
</evidence>
<gene>
    <name evidence="1" type="ORF">P171DRAFT_486757</name>
</gene>
<name>A0A9P4UAZ2_9PLEO</name>
<comment type="caution">
    <text evidence="1">The sequence shown here is derived from an EMBL/GenBank/DDBJ whole genome shotgun (WGS) entry which is preliminary data.</text>
</comment>
<protein>
    <submittedName>
        <fullName evidence="1">Uncharacterized protein</fullName>
    </submittedName>
</protein>
<keyword evidence="2" id="KW-1185">Reference proteome</keyword>
<dbReference type="EMBL" id="MU001503">
    <property type="protein sequence ID" value="KAF2442778.1"/>
    <property type="molecule type" value="Genomic_DNA"/>
</dbReference>
<reference evidence="1" key="1">
    <citation type="journal article" date="2020" name="Stud. Mycol.">
        <title>101 Dothideomycetes genomes: a test case for predicting lifestyles and emergence of pathogens.</title>
        <authorList>
            <person name="Haridas S."/>
            <person name="Albert R."/>
            <person name="Binder M."/>
            <person name="Bloem J."/>
            <person name="Labutti K."/>
            <person name="Salamov A."/>
            <person name="Andreopoulos B."/>
            <person name="Baker S."/>
            <person name="Barry K."/>
            <person name="Bills G."/>
            <person name="Bluhm B."/>
            <person name="Cannon C."/>
            <person name="Castanera R."/>
            <person name="Culley D."/>
            <person name="Daum C."/>
            <person name="Ezra D."/>
            <person name="Gonzalez J."/>
            <person name="Henrissat B."/>
            <person name="Kuo A."/>
            <person name="Liang C."/>
            <person name="Lipzen A."/>
            <person name="Lutzoni F."/>
            <person name="Magnuson J."/>
            <person name="Mondo S."/>
            <person name="Nolan M."/>
            <person name="Ohm R."/>
            <person name="Pangilinan J."/>
            <person name="Park H.-J."/>
            <person name="Ramirez L."/>
            <person name="Alfaro M."/>
            <person name="Sun H."/>
            <person name="Tritt A."/>
            <person name="Yoshinaga Y."/>
            <person name="Zwiers L.-H."/>
            <person name="Turgeon B."/>
            <person name="Goodwin S."/>
            <person name="Spatafora J."/>
            <person name="Crous P."/>
            <person name="Grigoriev I."/>
        </authorList>
    </citation>
    <scope>NUCLEOTIDE SEQUENCE</scope>
    <source>
        <strain evidence="1">CBS 690.94</strain>
    </source>
</reference>
<dbReference type="SUPFAM" id="SSF51735">
    <property type="entry name" value="NAD(P)-binding Rossmann-fold domains"/>
    <property type="match status" value="1"/>
</dbReference>
<proteinExistence type="predicted"/>
<dbReference type="AlphaFoldDB" id="A0A9P4UAZ2"/>
<accession>A0A9P4UAZ2</accession>
<dbReference type="InterPro" id="IPR036291">
    <property type="entry name" value="NAD(P)-bd_dom_sf"/>
</dbReference>